<keyword evidence="5" id="KW-0547">Nucleotide-binding</keyword>
<feature type="transmembrane region" description="Helical" evidence="10">
    <location>
        <begin position="340"/>
        <end position="359"/>
    </location>
</feature>
<keyword evidence="10" id="KW-0472">Membrane</keyword>
<evidence type="ECO:0000256" key="5">
    <source>
        <dbReference type="ARBA" id="ARBA00022741"/>
    </source>
</evidence>
<dbReference type="PRINTS" id="PR00344">
    <property type="entry name" value="BCTRLSENSOR"/>
</dbReference>
<feature type="transmembrane region" description="Helical" evidence="10">
    <location>
        <begin position="279"/>
        <end position="298"/>
    </location>
</feature>
<dbReference type="Gene3D" id="1.10.287.130">
    <property type="match status" value="1"/>
</dbReference>
<dbReference type="Pfam" id="PF00072">
    <property type="entry name" value="Response_reg"/>
    <property type="match status" value="1"/>
</dbReference>
<evidence type="ECO:0000313" key="13">
    <source>
        <dbReference type="EMBL" id="MUG65631.1"/>
    </source>
</evidence>
<dbReference type="InterPro" id="IPR008979">
    <property type="entry name" value="Galactose-bd-like_sf"/>
</dbReference>
<feature type="transmembrane region" description="Helical" evidence="10">
    <location>
        <begin position="12"/>
        <end position="31"/>
    </location>
</feature>
<keyword evidence="7" id="KW-0067">ATP-binding</keyword>
<evidence type="ECO:0000256" key="1">
    <source>
        <dbReference type="ARBA" id="ARBA00000085"/>
    </source>
</evidence>
<evidence type="ECO:0000256" key="8">
    <source>
        <dbReference type="ARBA" id="ARBA00023012"/>
    </source>
</evidence>
<evidence type="ECO:0000256" key="4">
    <source>
        <dbReference type="ARBA" id="ARBA00022679"/>
    </source>
</evidence>
<keyword evidence="6" id="KW-0418">Kinase</keyword>
<dbReference type="InterPro" id="IPR005467">
    <property type="entry name" value="His_kinase_dom"/>
</dbReference>
<keyword evidence="10" id="KW-1133">Transmembrane helix</keyword>
<dbReference type="CDD" id="cd17574">
    <property type="entry name" value="REC_OmpR"/>
    <property type="match status" value="1"/>
</dbReference>
<dbReference type="PANTHER" id="PTHR43547:SF2">
    <property type="entry name" value="HYBRID SIGNAL TRANSDUCTION HISTIDINE KINASE C"/>
    <property type="match status" value="1"/>
</dbReference>
<keyword evidence="14" id="KW-1185">Reference proteome</keyword>
<feature type="domain" description="Histidine kinase" evidence="11">
    <location>
        <begin position="445"/>
        <end position="662"/>
    </location>
</feature>
<dbReference type="Gene3D" id="3.40.50.2300">
    <property type="match status" value="1"/>
</dbReference>
<evidence type="ECO:0000256" key="3">
    <source>
        <dbReference type="ARBA" id="ARBA00022553"/>
    </source>
</evidence>
<keyword evidence="3 9" id="KW-0597">Phosphoprotein</keyword>
<dbReference type="InterPro" id="IPR011623">
    <property type="entry name" value="7TMR_DISM_rcpt_extracell_dom1"/>
</dbReference>
<dbReference type="InterPro" id="IPR010559">
    <property type="entry name" value="Sig_transdc_His_kin_internal"/>
</dbReference>
<dbReference type="SUPFAM" id="SSF49785">
    <property type="entry name" value="Galactose-binding domain-like"/>
    <property type="match status" value="1"/>
</dbReference>
<evidence type="ECO:0000256" key="10">
    <source>
        <dbReference type="SAM" id="Phobius"/>
    </source>
</evidence>
<evidence type="ECO:0000259" key="12">
    <source>
        <dbReference type="PROSITE" id="PS50110"/>
    </source>
</evidence>
<dbReference type="PROSITE" id="PS50110">
    <property type="entry name" value="RESPONSE_REGULATORY"/>
    <property type="match status" value="1"/>
</dbReference>
<keyword evidence="10" id="KW-0812">Transmembrane</keyword>
<organism evidence="13 14">
    <name type="scientific">Paenibacillus campinasensis</name>
    <dbReference type="NCBI Taxonomy" id="66347"/>
    <lineage>
        <taxon>Bacteria</taxon>
        <taxon>Bacillati</taxon>
        <taxon>Bacillota</taxon>
        <taxon>Bacilli</taxon>
        <taxon>Bacillales</taxon>
        <taxon>Paenibacillaceae</taxon>
        <taxon>Paenibacillus</taxon>
    </lineage>
</organism>
<dbReference type="SUPFAM" id="SSF55874">
    <property type="entry name" value="ATPase domain of HSP90 chaperone/DNA topoisomerase II/histidine kinase"/>
    <property type="match status" value="2"/>
</dbReference>
<dbReference type="CDD" id="cd00082">
    <property type="entry name" value="HisKA"/>
    <property type="match status" value="1"/>
</dbReference>
<dbReference type="Pfam" id="PF07695">
    <property type="entry name" value="7TMR-DISM_7TM"/>
    <property type="match status" value="1"/>
</dbReference>
<feature type="domain" description="Response regulatory" evidence="12">
    <location>
        <begin position="708"/>
        <end position="824"/>
    </location>
</feature>
<evidence type="ECO:0000259" key="11">
    <source>
        <dbReference type="PROSITE" id="PS50109"/>
    </source>
</evidence>
<dbReference type="InterPro" id="IPR036890">
    <property type="entry name" value="HATPase_C_sf"/>
</dbReference>
<evidence type="ECO:0000256" key="6">
    <source>
        <dbReference type="ARBA" id="ARBA00022777"/>
    </source>
</evidence>
<dbReference type="PROSITE" id="PS50109">
    <property type="entry name" value="HIS_KIN"/>
    <property type="match status" value="2"/>
</dbReference>
<dbReference type="Pfam" id="PF00512">
    <property type="entry name" value="HisKA"/>
    <property type="match status" value="1"/>
</dbReference>
<feature type="transmembrane region" description="Helical" evidence="10">
    <location>
        <begin position="371"/>
        <end position="392"/>
    </location>
</feature>
<gene>
    <name evidence="13" type="ORF">GNP94_06365</name>
</gene>
<feature type="transmembrane region" description="Helical" evidence="10">
    <location>
        <begin position="247"/>
        <end position="273"/>
    </location>
</feature>
<accession>A0ABW9T318</accession>
<dbReference type="SMART" id="SM00448">
    <property type="entry name" value="REC"/>
    <property type="match status" value="1"/>
</dbReference>
<evidence type="ECO:0000256" key="7">
    <source>
        <dbReference type="ARBA" id="ARBA00022840"/>
    </source>
</evidence>
<proteinExistence type="predicted"/>
<feature type="domain" description="Histidine kinase" evidence="11">
    <location>
        <begin position="935"/>
        <end position="1034"/>
    </location>
</feature>
<dbReference type="InterPro" id="IPR001789">
    <property type="entry name" value="Sig_transdc_resp-reg_receiver"/>
</dbReference>
<keyword evidence="8" id="KW-0902">Two-component regulatory system</keyword>
<evidence type="ECO:0000256" key="9">
    <source>
        <dbReference type="PROSITE-ProRule" id="PRU00169"/>
    </source>
</evidence>
<evidence type="ECO:0000313" key="14">
    <source>
        <dbReference type="Proteomes" id="UP000435177"/>
    </source>
</evidence>
<name>A0ABW9T318_9BACL</name>
<dbReference type="InterPro" id="IPR036097">
    <property type="entry name" value="HisK_dim/P_sf"/>
</dbReference>
<dbReference type="InterPro" id="IPR011006">
    <property type="entry name" value="CheY-like_superfamily"/>
</dbReference>
<keyword evidence="4" id="KW-0808">Transferase</keyword>
<comment type="caution">
    <text evidence="13">The sequence shown here is derived from an EMBL/GenBank/DDBJ whole genome shotgun (WGS) entry which is preliminary data.</text>
</comment>
<dbReference type="EC" id="2.7.13.3" evidence="2"/>
<dbReference type="PANTHER" id="PTHR43547">
    <property type="entry name" value="TWO-COMPONENT HISTIDINE KINASE"/>
    <property type="match status" value="1"/>
</dbReference>
<dbReference type="SUPFAM" id="SSF47384">
    <property type="entry name" value="Homodimeric domain of signal transducing histidine kinase"/>
    <property type="match status" value="1"/>
</dbReference>
<dbReference type="Proteomes" id="UP000435177">
    <property type="component" value="Unassembled WGS sequence"/>
</dbReference>
<dbReference type="SMART" id="SM00388">
    <property type="entry name" value="HisKA"/>
    <property type="match status" value="1"/>
</dbReference>
<dbReference type="InterPro" id="IPR003661">
    <property type="entry name" value="HisK_dim/P_dom"/>
</dbReference>
<evidence type="ECO:0000256" key="2">
    <source>
        <dbReference type="ARBA" id="ARBA00012438"/>
    </source>
</evidence>
<dbReference type="InterPro" id="IPR004358">
    <property type="entry name" value="Sig_transdc_His_kin-like_C"/>
</dbReference>
<dbReference type="Gene3D" id="3.30.565.10">
    <property type="entry name" value="Histidine kinase-like ATPase, C-terminal domain"/>
    <property type="match status" value="2"/>
</dbReference>
<protein>
    <recommendedName>
        <fullName evidence="2">histidine kinase</fullName>
        <ecNumber evidence="2">2.7.13.3</ecNumber>
    </recommendedName>
</protein>
<dbReference type="Pfam" id="PF06580">
    <property type="entry name" value="His_kinase"/>
    <property type="match status" value="1"/>
</dbReference>
<dbReference type="SMART" id="SM00387">
    <property type="entry name" value="HATPase_c"/>
    <property type="match status" value="2"/>
</dbReference>
<reference evidence="13 14" key="1">
    <citation type="submission" date="2019-11" db="EMBL/GenBank/DDBJ databases">
        <title>Draft genome sequences of five Paenibacillus species of dairy origin.</title>
        <authorList>
            <person name="Olajide A.M."/>
            <person name="Chen S."/>
            <person name="Lapointe G."/>
        </authorList>
    </citation>
    <scope>NUCLEOTIDE SEQUENCE [LARGE SCALE GENOMIC DNA]</scope>
    <source>
        <strain evidence="13 14">3CS1</strain>
    </source>
</reference>
<dbReference type="InterPro" id="IPR003594">
    <property type="entry name" value="HATPase_dom"/>
</dbReference>
<sequence>MPDKIIRKSILKNFLIVIIFLAVLLGMRLIWLQAYSLPPHPSAEHGVLDLRDYQLNPLPAIPIDGEWEFYPGVLIGRAELQQQALKPHYIQVPQSWRDVSSEFAETAFGVGTYRLRIMLDEPLGTPISLWLSEIRLSAEVEINGTTLLQIGQIGTNADSYVPVRNSLVVDYDGARDAEEIELFIRVANFDEPFVGGIARSVMLGSEEEIDRTYGVSVDLQLITFVILLLHALYACILYFLNPREFMLLDFLLMMLITAITVAISTDSILLQWVPLNYEWTLKIRLLSYMWMVFFFVKLSSRFYGKPTKGTWFYIYSALLLLYSVFVLFAPPSWVSVTYHYRVFSAFYLLPMPVFLYRFVRMVMESRKHAIYLLLSSSGIFCGVAWSISEIFIELPVVYYPFDILAAVVGFSSYWFSRYYHNTQQISQLNEELKAADKMKDRFLANTSHELRTPLHGIINIAQSVADREQAGMTYRSVEDLKLLVTLGHQMSHLLNDLLDAVRLREKRIMLKPKPMSLQSVVHGVFDILKFTPKAADVEMRMDIPEQLPYILADEKRLLQILLNLLHNALKFTEAGTITVSAKVVNDHVLIEVTDTGVGMDEETRQRVFLPYEQGHPGFNDAKGIGLGLSISKELVELHGGTLSVTSELGQGSTFAFMLPVAEATGDEAAAELAAGQESFSYIVEGSQLDQLSLLPPEADTVTAKHPFNVLAVDDDRVNLRVLGGILFQEPYHITFASSGSEALELLGTKSWDLVITDVMMPQMSGYELTRRIRERFSPSELPVLLLTARSEAADIYTGFQAGANDYVTKPVDSLELKYRIRSLTAMKRSIDERLRMEAAYLQAQIHPHFLFNTLNSIMALSEIDLDRMRSLSEAFSSYLQISFHYQNSDQFVSLSQELELVRAYLYVEQERHSNRMTIAWDVDPEIDMVLPPLTIQPLVENAVRHGILQKAKGGTIRIRIVRQEQHILVEVKDNGKGMEPEKVLHLLDEPGPAKRGIGMYNTHRRLVQTYGTGLVVRSVPNEGTSISFVIPEMNSRQVKRER</sequence>
<feature type="transmembrane region" description="Helical" evidence="10">
    <location>
        <begin position="221"/>
        <end position="240"/>
    </location>
</feature>
<dbReference type="RefSeq" id="WP_155617688.1">
    <property type="nucleotide sequence ID" value="NZ_WOAA01000003.1"/>
</dbReference>
<dbReference type="SUPFAM" id="SSF52172">
    <property type="entry name" value="CheY-like"/>
    <property type="match status" value="1"/>
</dbReference>
<dbReference type="Gene3D" id="2.60.120.260">
    <property type="entry name" value="Galactose-binding domain-like"/>
    <property type="match status" value="1"/>
</dbReference>
<comment type="catalytic activity">
    <reaction evidence="1">
        <text>ATP + protein L-histidine = ADP + protein N-phospho-L-histidine.</text>
        <dbReference type="EC" id="2.7.13.3"/>
    </reaction>
</comment>
<dbReference type="EMBL" id="WOAA01000003">
    <property type="protein sequence ID" value="MUG65631.1"/>
    <property type="molecule type" value="Genomic_DNA"/>
</dbReference>
<feature type="modified residue" description="4-aspartylphosphate" evidence="9">
    <location>
        <position position="757"/>
    </location>
</feature>
<dbReference type="Pfam" id="PF02518">
    <property type="entry name" value="HATPase_c"/>
    <property type="match status" value="2"/>
</dbReference>
<feature type="transmembrane region" description="Helical" evidence="10">
    <location>
        <begin position="310"/>
        <end position="328"/>
    </location>
</feature>